<evidence type="ECO:0000256" key="10">
    <source>
        <dbReference type="ARBA" id="ARBA00022989"/>
    </source>
</evidence>
<feature type="transmembrane region" description="Helical" evidence="16">
    <location>
        <begin position="9"/>
        <end position="28"/>
    </location>
</feature>
<dbReference type="SUPFAM" id="SSF51206">
    <property type="entry name" value="cAMP-binding domain-like"/>
    <property type="match status" value="1"/>
</dbReference>
<dbReference type="Gene3D" id="3.10.120.10">
    <property type="entry name" value="Cytochrome b5-like heme/steroid binding domain"/>
    <property type="match status" value="1"/>
</dbReference>
<feature type="compositionally biased region" description="Polar residues" evidence="15">
    <location>
        <begin position="947"/>
        <end position="963"/>
    </location>
</feature>
<evidence type="ECO:0000313" key="20">
    <source>
        <dbReference type="Proteomes" id="UP000825002"/>
    </source>
</evidence>
<reference evidence="19 20" key="1">
    <citation type="submission" date="2020-10" db="EMBL/GenBank/DDBJ databases">
        <authorList>
            <person name="Klimov P.B."/>
            <person name="Dyachkov S.M."/>
            <person name="Chetverikov P.E."/>
        </authorList>
    </citation>
    <scope>NUCLEOTIDE SEQUENCE [LARGE SCALE GENOMIC DNA]</scope>
    <source>
        <strain evidence="19">BMOC 18-1129-001#AD2665</strain>
        <tissue evidence="19">Entire mites</tissue>
    </source>
</reference>
<dbReference type="InterPro" id="IPR036400">
    <property type="entry name" value="Cyt_B5-like_heme/steroid_sf"/>
</dbReference>
<evidence type="ECO:0000256" key="15">
    <source>
        <dbReference type="SAM" id="MobiDB-lite"/>
    </source>
</evidence>
<evidence type="ECO:0000256" key="4">
    <source>
        <dbReference type="ARBA" id="ARBA00022617"/>
    </source>
</evidence>
<feature type="region of interest" description="Disordered" evidence="15">
    <location>
        <begin position="653"/>
        <end position="675"/>
    </location>
</feature>
<gene>
    <name evidence="19" type="primary">KCNH4</name>
    <name evidence="19" type="ORF">GZH46_00010</name>
</gene>
<feature type="region of interest" description="Disordered" evidence="15">
    <location>
        <begin position="894"/>
        <end position="979"/>
    </location>
</feature>
<evidence type="ECO:0000256" key="6">
    <source>
        <dbReference type="ARBA" id="ARBA00022723"/>
    </source>
</evidence>
<comment type="caution">
    <text evidence="19">The sequence shown here is derived from an EMBL/GenBank/DDBJ whole genome shotgun (WGS) entry which is preliminary data.</text>
</comment>
<keyword evidence="14" id="KW-0407">Ion channel</keyword>
<evidence type="ECO:0000256" key="12">
    <source>
        <dbReference type="ARBA" id="ARBA00023065"/>
    </source>
</evidence>
<dbReference type="InterPro" id="IPR003950">
    <property type="entry name" value="K_chnl_volt-dep_ELK"/>
</dbReference>
<feature type="compositionally biased region" description="Basic and acidic residues" evidence="15">
    <location>
        <begin position="471"/>
        <end position="480"/>
    </location>
</feature>
<dbReference type="PROSITE" id="PS00191">
    <property type="entry name" value="CYTOCHROME_B5_1"/>
    <property type="match status" value="1"/>
</dbReference>
<comment type="subcellular location">
    <subcellularLocation>
        <location evidence="1">Membrane</location>
        <topology evidence="1">Multi-pass membrane protein</topology>
    </subcellularLocation>
</comment>
<dbReference type="SUPFAM" id="SSF81324">
    <property type="entry name" value="Voltage-gated potassium channels"/>
    <property type="match status" value="1"/>
</dbReference>
<evidence type="ECO:0000259" key="18">
    <source>
        <dbReference type="PROSITE" id="PS50255"/>
    </source>
</evidence>
<feature type="compositionally biased region" description="Basic and acidic residues" evidence="15">
    <location>
        <begin position="964"/>
        <end position="974"/>
    </location>
</feature>
<evidence type="ECO:0000313" key="19">
    <source>
        <dbReference type="EMBL" id="KAG9511411.1"/>
    </source>
</evidence>
<dbReference type="PANTHER" id="PTHR10217:SF637">
    <property type="entry name" value="EAG-LIKE K[+] CHANNEL, ISOFORM A"/>
    <property type="match status" value="1"/>
</dbReference>
<feature type="region of interest" description="Disordered" evidence="15">
    <location>
        <begin position="581"/>
        <end position="630"/>
    </location>
</feature>
<keyword evidence="12" id="KW-0406">Ion transport</keyword>
<evidence type="ECO:0000256" key="2">
    <source>
        <dbReference type="ARBA" id="ARBA00022448"/>
    </source>
</evidence>
<dbReference type="InterPro" id="IPR005821">
    <property type="entry name" value="Ion_trans_dom"/>
</dbReference>
<dbReference type="EMBL" id="JAIFTH010000003">
    <property type="protein sequence ID" value="KAG9511411.1"/>
    <property type="molecule type" value="Genomic_DNA"/>
</dbReference>
<evidence type="ECO:0000256" key="1">
    <source>
        <dbReference type="ARBA" id="ARBA00004141"/>
    </source>
</evidence>
<dbReference type="Gene3D" id="1.10.287.70">
    <property type="match status" value="1"/>
</dbReference>
<evidence type="ECO:0000256" key="16">
    <source>
        <dbReference type="SAM" id="Phobius"/>
    </source>
</evidence>
<dbReference type="Proteomes" id="UP000825002">
    <property type="component" value="Unassembled WGS sequence"/>
</dbReference>
<dbReference type="Pfam" id="PF00173">
    <property type="entry name" value="Cyt-b5"/>
    <property type="match status" value="1"/>
</dbReference>
<dbReference type="InterPro" id="IPR014710">
    <property type="entry name" value="RmlC-like_jellyroll"/>
</dbReference>
<evidence type="ECO:0000256" key="3">
    <source>
        <dbReference type="ARBA" id="ARBA00022538"/>
    </source>
</evidence>
<dbReference type="PANTHER" id="PTHR10217">
    <property type="entry name" value="VOLTAGE AND LIGAND GATED POTASSIUM CHANNEL"/>
    <property type="match status" value="1"/>
</dbReference>
<feature type="transmembrane region" description="Helical" evidence="16">
    <location>
        <begin position="48"/>
        <end position="69"/>
    </location>
</feature>
<name>A0ABQ7SDD7_9ACAR</name>
<dbReference type="InterPro" id="IPR003938">
    <property type="entry name" value="K_chnl_volt-dep_EAG/ELK/ERG"/>
</dbReference>
<dbReference type="PROSITE" id="PS50255">
    <property type="entry name" value="CYTOCHROME_B5_2"/>
    <property type="match status" value="1"/>
</dbReference>
<feature type="compositionally biased region" description="Low complexity" evidence="15">
    <location>
        <begin position="1190"/>
        <end position="1200"/>
    </location>
</feature>
<dbReference type="SMART" id="SM00100">
    <property type="entry name" value="cNMP"/>
    <property type="match status" value="1"/>
</dbReference>
<feature type="domain" description="Cyclic nucleotide-binding" evidence="17">
    <location>
        <begin position="273"/>
        <end position="337"/>
    </location>
</feature>
<feature type="compositionally biased region" description="Polar residues" evidence="15">
    <location>
        <begin position="664"/>
        <end position="673"/>
    </location>
</feature>
<feature type="compositionally biased region" description="Polar residues" evidence="15">
    <location>
        <begin position="583"/>
        <end position="597"/>
    </location>
</feature>
<feature type="compositionally biased region" description="Polar residues" evidence="15">
    <location>
        <begin position="495"/>
        <end position="505"/>
    </location>
</feature>
<keyword evidence="11" id="KW-0408">Iron</keyword>
<dbReference type="Pfam" id="PF00520">
    <property type="entry name" value="Ion_trans"/>
    <property type="match status" value="1"/>
</dbReference>
<sequence length="1417" mass="157572">MPHYEWKDILVEAVFIIDIILNFITTFVNHKGEVVSDPKSIAKHYLTSMFVVDLFAALPFDMLCAFNLYSSSGQFSSLLKLCRLLRLARIVQKMDRYAQYSLVILILLVVVFGLLAHWCACCWYFIGLNEYDGPIGSFEMESYANETVGDSELDMRVSNRKLPLKYRPGWIYQLSNRLGYDVLEKNKTDVYLLYTTALYFTTSSLTSVGFGNVSANTKWEKIFTICMMLLGALMHAVVFGNVTALIRIMHDFPEELWGDVLLHLHREVLSLPIFATAPQGFLKNLAHHIESKFCCPQEYLVHKGDALQYLYFVCNGSMEVLQDNMVVAILGKGDLVGYDVNSIVTPEHTQCSLNKSLGINNPPSGLVRSSSDLKALTYCDLKCIHIPGLMDTLRMYSEFSDTFHSEIIHDLSFNLREGCNEDTDDEDGHIMPNSRFGSTRFLPHVDDDDDECEDEEGNDDDDDDDDDEEGRGESPDVDHTNEDDDNDSEGGHNVASDNQNGVQDNGENEHTNDKDNCNESSGYNSQRDANSSDNTGQNKIQDDVSQNSVVDTMPISKNHHGKLGRRLSSITINECSDAGAILSPQNRRSTIHTSRLGQSKRHSETRKNSTNISDYQTREEPRENENGDGHAPFLRSCTDNGCDPIDIGEPLDSGHIIGHDDNSRTTTRQNTKDYCSPSMLSRRIKQTKPSIVKKQTMFGSLDDFGSQRSRDSSVENVNHDKGVNDQFPVTSRRSLRRAITAINQAGSPGNSSARCSRIRPLPKGPISFDLSRNTTAIVNRRRKSAGCIMRSQAATNVWQDDSSNSCGRSFTHIHESSTEDTSEAGELNRMLLKGQTNSISNANVYSFGSTGALVGPIYQAGPPRNRLRIGRDVSTSGALLMSRTTAERANYIWSNPREGHDSRESVLSEHGSESMASSKSTKVPLHARKAVPMVGDRIRDPLKRNESNIGNQEQARRSGTTSRRNSDAASHESENQLGDLKLMEKRMALIDDNVNRLRNEIGNICDVLYQLQESLQSKNSNERNIAPINSILASSDMTAPRTHNSSSATLQVACHRGQALPTSSHSIAAHQTVGSYNDQKSDHKDEDSLMLSKWASGPIGPLNSNPTVTTMFGAMRPDESIAYGLSGADGTRANIRGCGFKAEAPQHSSSDPARLSMISSHAPPHLRQQQIINFGAKSADRSHSRWQPNTSSSTLSETLLPQTNSSECSPEMQDSTRMNKDEDNIANNTWNDHLSLETSDSSDRLKRRLFKQCNATPPTTRSLTAPSGDVVIDDVVETFENKMRYPRFCKRSTGTHTAKDSVWFVIHGKVYDATKFLDEHPGGEEVLLEQAGQDATEIFEDVSHSSDARELMKEYEIGELHPDDVKSVKPVKENIWKTSENEKSNVKSTTGSSWLSWGLTVAISAIVAFIYRNSLKD</sequence>
<feature type="domain" description="Cytochrome b5 heme-binding" evidence="18">
    <location>
        <begin position="1285"/>
        <end position="1361"/>
    </location>
</feature>
<feature type="region of interest" description="Disordered" evidence="15">
    <location>
        <begin position="422"/>
        <end position="562"/>
    </location>
</feature>
<feature type="compositionally biased region" description="Acidic residues" evidence="15">
    <location>
        <begin position="446"/>
        <end position="470"/>
    </location>
</feature>
<dbReference type="InterPro" id="IPR000595">
    <property type="entry name" value="cNMP-bd_dom"/>
</dbReference>
<accession>A0ABQ7SDD7</accession>
<dbReference type="PROSITE" id="PS50042">
    <property type="entry name" value="CNMP_BINDING_3"/>
    <property type="match status" value="1"/>
</dbReference>
<feature type="transmembrane region" description="Helical" evidence="16">
    <location>
        <begin position="222"/>
        <end position="246"/>
    </location>
</feature>
<proteinExistence type="predicted"/>
<keyword evidence="5 16" id="KW-0812">Transmembrane</keyword>
<dbReference type="CDD" id="cd00038">
    <property type="entry name" value="CAP_ED"/>
    <property type="match status" value="1"/>
</dbReference>
<feature type="compositionally biased region" description="Polar residues" evidence="15">
    <location>
        <begin position="1201"/>
        <end position="1216"/>
    </location>
</feature>
<keyword evidence="10 16" id="KW-1133">Transmembrane helix</keyword>
<feature type="transmembrane region" description="Helical" evidence="16">
    <location>
        <begin position="1394"/>
        <end position="1411"/>
    </location>
</feature>
<feature type="transmembrane region" description="Helical" evidence="16">
    <location>
        <begin position="191"/>
        <end position="210"/>
    </location>
</feature>
<dbReference type="Gene3D" id="2.60.120.10">
    <property type="entry name" value="Jelly Rolls"/>
    <property type="match status" value="1"/>
</dbReference>
<feature type="compositionally biased region" description="Polar residues" evidence="15">
    <location>
        <begin position="518"/>
        <end position="550"/>
    </location>
</feature>
<keyword evidence="6" id="KW-0479">Metal-binding</keyword>
<feature type="compositionally biased region" description="Basic and acidic residues" evidence="15">
    <location>
        <begin position="708"/>
        <end position="723"/>
    </location>
</feature>
<dbReference type="PRINTS" id="PR01463">
    <property type="entry name" value="EAGCHANLFMLY"/>
</dbReference>
<keyword evidence="13 16" id="KW-0472">Membrane</keyword>
<dbReference type="InterPro" id="IPR018506">
    <property type="entry name" value="Cyt_B5_heme-BS"/>
</dbReference>
<evidence type="ECO:0000259" key="17">
    <source>
        <dbReference type="PROSITE" id="PS50042"/>
    </source>
</evidence>
<dbReference type="InterPro" id="IPR018490">
    <property type="entry name" value="cNMP-bd_dom_sf"/>
</dbReference>
<keyword evidence="9" id="KW-0630">Potassium</keyword>
<evidence type="ECO:0000256" key="11">
    <source>
        <dbReference type="ARBA" id="ARBA00023004"/>
    </source>
</evidence>
<keyword evidence="8" id="KW-0851">Voltage-gated channel</keyword>
<keyword evidence="3" id="KW-0633">Potassium transport</keyword>
<dbReference type="SUPFAM" id="SSF55856">
    <property type="entry name" value="Cytochrome b5-like heme/steroid binding domain"/>
    <property type="match status" value="1"/>
</dbReference>
<feature type="non-terminal residue" evidence="19">
    <location>
        <position position="1417"/>
    </location>
</feature>
<dbReference type="SMART" id="SM01117">
    <property type="entry name" value="Cyt-b5"/>
    <property type="match status" value="1"/>
</dbReference>
<organism evidence="19 20">
    <name type="scientific">Fragariocoptes setiger</name>
    <dbReference type="NCBI Taxonomy" id="1670756"/>
    <lineage>
        <taxon>Eukaryota</taxon>
        <taxon>Metazoa</taxon>
        <taxon>Ecdysozoa</taxon>
        <taxon>Arthropoda</taxon>
        <taxon>Chelicerata</taxon>
        <taxon>Arachnida</taxon>
        <taxon>Acari</taxon>
        <taxon>Acariformes</taxon>
        <taxon>Trombidiformes</taxon>
        <taxon>Prostigmata</taxon>
        <taxon>Eupodina</taxon>
        <taxon>Eriophyoidea</taxon>
        <taxon>Phytoptidae</taxon>
        <taxon>Fragariocoptes</taxon>
    </lineage>
</organism>
<keyword evidence="2" id="KW-0813">Transport</keyword>
<evidence type="ECO:0000256" key="8">
    <source>
        <dbReference type="ARBA" id="ARBA00022882"/>
    </source>
</evidence>
<feature type="compositionally biased region" description="Basic and acidic residues" evidence="15">
    <location>
        <begin position="616"/>
        <end position="628"/>
    </location>
</feature>
<evidence type="ECO:0000256" key="7">
    <source>
        <dbReference type="ARBA" id="ARBA00022826"/>
    </source>
</evidence>
<dbReference type="PRINTS" id="PR01465">
    <property type="entry name" value="ELKCHANNEL"/>
</dbReference>
<evidence type="ECO:0000256" key="13">
    <source>
        <dbReference type="ARBA" id="ARBA00023136"/>
    </source>
</evidence>
<keyword evidence="20" id="KW-1185">Reference proteome</keyword>
<evidence type="ECO:0000256" key="5">
    <source>
        <dbReference type="ARBA" id="ARBA00022692"/>
    </source>
</evidence>
<keyword evidence="4" id="KW-0349">Heme</keyword>
<feature type="compositionally biased region" description="Basic and acidic residues" evidence="15">
    <location>
        <begin position="936"/>
        <end position="946"/>
    </location>
</feature>
<feature type="compositionally biased region" description="Basic and acidic residues" evidence="15">
    <location>
        <begin position="507"/>
        <end position="517"/>
    </location>
</feature>
<feature type="compositionally biased region" description="Basic and acidic residues" evidence="15">
    <location>
        <begin position="897"/>
        <end position="912"/>
    </location>
</feature>
<dbReference type="InterPro" id="IPR050818">
    <property type="entry name" value="KCNH_animal-type"/>
</dbReference>
<evidence type="ECO:0000256" key="14">
    <source>
        <dbReference type="ARBA" id="ARBA00023303"/>
    </source>
</evidence>
<protein>
    <submittedName>
        <fullName evidence="19">Potassium voltage-gated channel subfamily H member 4</fullName>
    </submittedName>
</protein>
<keyword evidence="7" id="KW-0631">Potassium channel</keyword>
<dbReference type="InterPro" id="IPR001199">
    <property type="entry name" value="Cyt_B5-like_heme/steroid-bd"/>
</dbReference>
<feature type="region of interest" description="Disordered" evidence="15">
    <location>
        <begin position="702"/>
        <end position="726"/>
    </location>
</feature>
<evidence type="ECO:0000256" key="9">
    <source>
        <dbReference type="ARBA" id="ARBA00022958"/>
    </source>
</evidence>
<dbReference type="PRINTS" id="PR00363">
    <property type="entry name" value="CYTOCHROMEB5"/>
</dbReference>
<feature type="region of interest" description="Disordered" evidence="15">
    <location>
        <begin position="1177"/>
        <end position="1216"/>
    </location>
</feature>
<feature type="transmembrane region" description="Helical" evidence="16">
    <location>
        <begin position="102"/>
        <end position="126"/>
    </location>
</feature>